<dbReference type="Pfam" id="PF00295">
    <property type="entry name" value="Glyco_hydro_28"/>
    <property type="match status" value="1"/>
</dbReference>
<dbReference type="RefSeq" id="XP_009038163.1">
    <property type="nucleotide sequence ID" value="XM_009039915.1"/>
</dbReference>
<proteinExistence type="inferred from homology"/>
<dbReference type="eggNOG" id="ENOG502QUCV">
    <property type="taxonomic scope" value="Eukaryota"/>
</dbReference>
<evidence type="ECO:0000256" key="5">
    <source>
        <dbReference type="SAM" id="Phobius"/>
    </source>
</evidence>
<dbReference type="EMBL" id="GL833132">
    <property type="protein sequence ID" value="EGB06920.1"/>
    <property type="molecule type" value="Genomic_DNA"/>
</dbReference>
<evidence type="ECO:0000313" key="7">
    <source>
        <dbReference type="EMBL" id="EGB06920.1"/>
    </source>
</evidence>
<evidence type="ECO:0000256" key="6">
    <source>
        <dbReference type="SAM" id="SignalP"/>
    </source>
</evidence>
<comment type="similarity">
    <text evidence="1 4">Belongs to the glycosyl hydrolase 28 family.</text>
</comment>
<dbReference type="GO" id="GO:0005975">
    <property type="term" value="P:carbohydrate metabolic process"/>
    <property type="evidence" value="ECO:0007669"/>
    <property type="project" value="InterPro"/>
</dbReference>
<dbReference type="InParanoid" id="F0YCP1"/>
<dbReference type="GO" id="GO:0004650">
    <property type="term" value="F:polygalacturonase activity"/>
    <property type="evidence" value="ECO:0007669"/>
    <property type="project" value="InterPro"/>
</dbReference>
<dbReference type="InterPro" id="IPR012334">
    <property type="entry name" value="Pectin_lyas_fold"/>
</dbReference>
<protein>
    <recommendedName>
        <fullName evidence="9">Right handed beta helix domain-containing protein</fullName>
    </recommendedName>
</protein>
<evidence type="ECO:0000256" key="1">
    <source>
        <dbReference type="ARBA" id="ARBA00008834"/>
    </source>
</evidence>
<dbReference type="InterPro" id="IPR000743">
    <property type="entry name" value="Glyco_hydro_28"/>
</dbReference>
<keyword evidence="2 4" id="KW-0378">Hydrolase</keyword>
<feature type="transmembrane region" description="Helical" evidence="5">
    <location>
        <begin position="73"/>
        <end position="93"/>
    </location>
</feature>
<dbReference type="InterPro" id="IPR011050">
    <property type="entry name" value="Pectin_lyase_fold/virulence"/>
</dbReference>
<dbReference type="AlphaFoldDB" id="F0YCP1"/>
<dbReference type="Gene3D" id="2.160.20.10">
    <property type="entry name" value="Single-stranded right-handed beta-helix, Pectin lyase-like"/>
    <property type="match status" value="1"/>
</dbReference>
<dbReference type="GeneID" id="20225164"/>
<dbReference type="KEGG" id="aaf:AURANDRAFT_65104"/>
<gene>
    <name evidence="7" type="ORF">AURANDRAFT_65104</name>
</gene>
<dbReference type="OrthoDB" id="205257at2759"/>
<evidence type="ECO:0008006" key="9">
    <source>
        <dbReference type="Google" id="ProtNLM"/>
    </source>
</evidence>
<keyword evidence="8" id="KW-1185">Reference proteome</keyword>
<dbReference type="PANTHER" id="PTHR31339:SF9">
    <property type="entry name" value="PLASMIN AND FIBRONECTIN-BINDING PROTEIN A"/>
    <property type="match status" value="1"/>
</dbReference>
<keyword evidence="6" id="KW-0732">Signal</keyword>
<reference evidence="7 8" key="1">
    <citation type="journal article" date="2011" name="Proc. Natl. Acad. Sci. U.S.A.">
        <title>Niche of harmful alga Aureococcus anophagefferens revealed through ecogenomics.</title>
        <authorList>
            <person name="Gobler C.J."/>
            <person name="Berry D.L."/>
            <person name="Dyhrman S.T."/>
            <person name="Wilhelm S.W."/>
            <person name="Salamov A."/>
            <person name="Lobanov A.V."/>
            <person name="Zhang Y."/>
            <person name="Collier J.L."/>
            <person name="Wurch L.L."/>
            <person name="Kustka A.B."/>
            <person name="Dill B.D."/>
            <person name="Shah M."/>
            <person name="VerBerkmoes N.C."/>
            <person name="Kuo A."/>
            <person name="Terry A."/>
            <person name="Pangilinan J."/>
            <person name="Lindquist E.A."/>
            <person name="Lucas S."/>
            <person name="Paulsen I.T."/>
            <person name="Hattenrath-Lehmann T.K."/>
            <person name="Talmage S.C."/>
            <person name="Walker E.A."/>
            <person name="Koch F."/>
            <person name="Burson A.M."/>
            <person name="Marcoval M.A."/>
            <person name="Tang Y.Z."/>
            <person name="Lecleir G.R."/>
            <person name="Coyne K.J."/>
            <person name="Berg G.M."/>
            <person name="Bertrand E.M."/>
            <person name="Saito M.A."/>
            <person name="Gladyshev V.N."/>
            <person name="Grigoriev I.V."/>
        </authorList>
    </citation>
    <scope>NUCLEOTIDE SEQUENCE [LARGE SCALE GENOMIC DNA]</scope>
    <source>
        <strain evidence="8">CCMP 1984</strain>
    </source>
</reference>
<evidence type="ECO:0000256" key="3">
    <source>
        <dbReference type="ARBA" id="ARBA00023295"/>
    </source>
</evidence>
<keyword evidence="5" id="KW-1133">Transmembrane helix</keyword>
<feature type="chain" id="PRO_5003262909" description="Right handed beta helix domain-containing protein" evidence="6">
    <location>
        <begin position="26"/>
        <end position="915"/>
    </location>
</feature>
<evidence type="ECO:0000313" key="8">
    <source>
        <dbReference type="Proteomes" id="UP000002729"/>
    </source>
</evidence>
<name>F0YCP1_AURAN</name>
<keyword evidence="3 4" id="KW-0326">Glycosidase</keyword>
<dbReference type="Proteomes" id="UP000002729">
    <property type="component" value="Unassembled WGS sequence"/>
</dbReference>
<dbReference type="InterPro" id="IPR051801">
    <property type="entry name" value="GH28_Enzymes"/>
</dbReference>
<evidence type="ECO:0000256" key="4">
    <source>
        <dbReference type="RuleBase" id="RU361169"/>
    </source>
</evidence>
<feature type="signal peptide" evidence="6">
    <location>
        <begin position="1"/>
        <end position="25"/>
    </location>
</feature>
<keyword evidence="5" id="KW-0812">Transmembrane</keyword>
<dbReference type="PANTHER" id="PTHR31339">
    <property type="entry name" value="PECTIN LYASE-RELATED"/>
    <property type="match status" value="1"/>
</dbReference>
<sequence length="915" mass="96960">MACASSSRSRWLAAVFVVSIHGCAAYRPPVLRPPRLAQLRVRAAAVAVPKHPKTNSVGLLRRVRGSSATARAVFIPAFAVAVVAFQSFTYLCVETGHFLAALGAATNVGDSMIVQQTPDVLGIIFSVFASNTFTGLYEQQELAHVAVYAEVSVARALLEQLVLVLGGPREPRCRAALAAYGRYLADLRLDVGDPRRGPAARLHLGAPTPRAAAVAKGEGRFEDPLEELLYATSVGLPSPHVYATVKDVRAARSRRLGAVQRKLPGLQFGMLYALGASLLSSFVITVAGYAPGANLAMEKWGFAVLAFALVTCLRVLEDIWSPTSGAYSVSRVLDTMLAGLESELEERLAEEDGGSMVMGAAARLRLALFAAAAAAWRICDVADHGAVGDGQTDDSRALRSALAACDEVVIPRHRSCVSGPLNLTSNQVLRVDGALLASTIPAQYPLMEPVVGYGWSRDTNCFPANSTRRGFREGARRHAPVVGAYNASNVSVVGGGVIDGRAGEPLGWWDNCTRCRGARPPDPAFPPDEAFCLAASRPKLLEFQYVTGLTVAGNAVGDPLHLKDSPFWTLTPSYSRNVRVRDLRITAPIRTPGIGNTDGVENVYVNNSDDGVCMKSGLDGFGINLAIPTEDVLVRNITCGDRRDDAGRGGFAVGSEMSGGVRNVTFRDSVLGAGPQSRGIDVKTSVGRGGYIIDVTFENIRAPSPFPKANVNVHSALRDDPDVPGDDLVPVIGNLRFANVSGPSGCGFSFCDKANGSACYNLVVEGDRPDGCVAPDPGPPLPAMTFSCKRVARTLFGEITLPWPVCVPREAPVNVYRDYPNWGPARVAYPSLGACKAASWSKATVATQVAQAVVSAAPHVFFRIFPRSAPGASAIPPGEAIALYASFMTTSMPKPAASSDQYQVSPQATVPNMTW</sequence>
<organism evidence="8">
    <name type="scientific">Aureococcus anophagefferens</name>
    <name type="common">Harmful bloom alga</name>
    <dbReference type="NCBI Taxonomy" id="44056"/>
    <lineage>
        <taxon>Eukaryota</taxon>
        <taxon>Sar</taxon>
        <taxon>Stramenopiles</taxon>
        <taxon>Ochrophyta</taxon>
        <taxon>Pelagophyceae</taxon>
        <taxon>Pelagomonadales</taxon>
        <taxon>Pelagomonadaceae</taxon>
        <taxon>Aureococcus</taxon>
    </lineage>
</organism>
<keyword evidence="5" id="KW-0472">Membrane</keyword>
<dbReference type="SUPFAM" id="SSF51126">
    <property type="entry name" value="Pectin lyase-like"/>
    <property type="match status" value="1"/>
</dbReference>
<evidence type="ECO:0000256" key="2">
    <source>
        <dbReference type="ARBA" id="ARBA00022801"/>
    </source>
</evidence>
<feature type="transmembrane region" description="Helical" evidence="5">
    <location>
        <begin position="270"/>
        <end position="288"/>
    </location>
</feature>
<accession>F0YCP1</accession>